<proteinExistence type="predicted"/>
<sequence>MSELPTAKLGELTRKVPCKVIVPVAGLVAGLVQESPADRATGAQVVLLAGVVAARPNWDGVVCLVGARTLWAHVSAGEVVSFSSFVTVQLAESLSVISKEGFDKGLDITLSRPEKLATELAQADVAPGRSWGALMGAELAATRPYWLGQEVVLIGEGTEAEFYAQAIARQGAMLQRARSSDVVTVGQHALIAAGKQKS</sequence>
<keyword evidence="2" id="KW-1185">Reference proteome</keyword>
<accession>A0A1M6IC08</accession>
<dbReference type="Proteomes" id="UP000183982">
    <property type="component" value="Unassembled WGS sequence"/>
</dbReference>
<dbReference type="Gene3D" id="3.30.420.310">
    <property type="entry name" value="2-keto-3-deoxy-galactonokinase, C-terminal domain"/>
    <property type="match status" value="1"/>
</dbReference>
<dbReference type="RefSeq" id="WP_073251379.1">
    <property type="nucleotide sequence ID" value="NZ_FQZQ01000007.1"/>
</dbReference>
<dbReference type="STRING" id="1470563.SAMN05444000_10758"/>
<gene>
    <name evidence="1" type="ORF">SAMN05444000_10758</name>
</gene>
<evidence type="ECO:0000313" key="2">
    <source>
        <dbReference type="Proteomes" id="UP000183982"/>
    </source>
</evidence>
<dbReference type="InterPro" id="IPR007729">
    <property type="entry name" value="DGOK"/>
</dbReference>
<dbReference type="AlphaFoldDB" id="A0A1M6IC08"/>
<dbReference type="InterPro" id="IPR042257">
    <property type="entry name" value="DGOK_C"/>
</dbReference>
<keyword evidence="1" id="KW-0418">Kinase</keyword>
<evidence type="ECO:0000313" key="1">
    <source>
        <dbReference type="EMBL" id="SHJ31937.1"/>
    </source>
</evidence>
<dbReference type="EMBL" id="FQZQ01000007">
    <property type="protein sequence ID" value="SHJ31937.1"/>
    <property type="molecule type" value="Genomic_DNA"/>
</dbReference>
<name>A0A1M6IC08_9RHOB</name>
<keyword evidence="1" id="KW-0808">Transferase</keyword>
<protein>
    <submittedName>
        <fullName evidence="1">2-keto-3-deoxy-galactonokinase</fullName>
    </submittedName>
</protein>
<reference evidence="2" key="1">
    <citation type="submission" date="2016-11" db="EMBL/GenBank/DDBJ databases">
        <authorList>
            <person name="Varghese N."/>
            <person name="Submissions S."/>
        </authorList>
    </citation>
    <scope>NUCLEOTIDE SEQUENCE [LARGE SCALE GENOMIC DNA]</scope>
    <source>
        <strain evidence="2">DSM 100564</strain>
    </source>
</reference>
<dbReference type="GO" id="GO:0034194">
    <property type="term" value="P:D-galactonate catabolic process"/>
    <property type="evidence" value="ECO:0007669"/>
    <property type="project" value="InterPro"/>
</dbReference>
<dbReference type="GO" id="GO:0008671">
    <property type="term" value="F:2-dehydro-3-deoxygalactonokinase activity"/>
    <property type="evidence" value="ECO:0007669"/>
    <property type="project" value="InterPro"/>
</dbReference>
<organism evidence="1 2">
    <name type="scientific">Shimia gijangensis</name>
    <dbReference type="NCBI Taxonomy" id="1470563"/>
    <lineage>
        <taxon>Bacteria</taxon>
        <taxon>Pseudomonadati</taxon>
        <taxon>Pseudomonadota</taxon>
        <taxon>Alphaproteobacteria</taxon>
        <taxon>Rhodobacterales</taxon>
        <taxon>Roseobacteraceae</taxon>
    </lineage>
</organism>
<dbReference type="Pfam" id="PF05035">
    <property type="entry name" value="DGOK"/>
    <property type="match status" value="1"/>
</dbReference>